<dbReference type="Proteomes" id="UP001140234">
    <property type="component" value="Unassembled WGS sequence"/>
</dbReference>
<evidence type="ECO:0000313" key="1">
    <source>
        <dbReference type="EMBL" id="KAJ2774635.1"/>
    </source>
</evidence>
<dbReference type="EMBL" id="JANBUJ010000080">
    <property type="protein sequence ID" value="KAJ2774635.1"/>
    <property type="molecule type" value="Genomic_DNA"/>
</dbReference>
<keyword evidence="2" id="KW-1185">Reference proteome</keyword>
<name>A0ACC1K6W2_9FUNG</name>
<reference evidence="1" key="1">
    <citation type="submission" date="2022-07" db="EMBL/GenBank/DDBJ databases">
        <title>Phylogenomic reconstructions and comparative analyses of Kickxellomycotina fungi.</title>
        <authorList>
            <person name="Reynolds N.K."/>
            <person name="Stajich J.E."/>
            <person name="Barry K."/>
            <person name="Grigoriev I.V."/>
            <person name="Crous P."/>
            <person name="Smith M.E."/>
        </authorList>
    </citation>
    <scope>NUCLEOTIDE SEQUENCE</scope>
    <source>
        <strain evidence="1">CBS 109366</strain>
    </source>
</reference>
<organism evidence="1 2">
    <name type="scientific">Coemansia nantahalensis</name>
    <dbReference type="NCBI Taxonomy" id="2789366"/>
    <lineage>
        <taxon>Eukaryota</taxon>
        <taxon>Fungi</taxon>
        <taxon>Fungi incertae sedis</taxon>
        <taxon>Zoopagomycota</taxon>
        <taxon>Kickxellomycotina</taxon>
        <taxon>Kickxellomycetes</taxon>
        <taxon>Kickxellales</taxon>
        <taxon>Kickxellaceae</taxon>
        <taxon>Coemansia</taxon>
    </lineage>
</organism>
<accession>A0ACC1K6W2</accession>
<comment type="caution">
    <text evidence="1">The sequence shown here is derived from an EMBL/GenBank/DDBJ whole genome shotgun (WGS) entry which is preliminary data.</text>
</comment>
<sequence>MKYTSIPVLVGAKTRGIVDDVESVFYVLLDVVRGIQPPLQSAEDAKPPPAMNDVDGPLLALARGGCFTVRNRYLPVFGVWEASDGFREVADILYNYLFMHGGKCISCLLALDSGYKREPDVDALLASIYDHH</sequence>
<evidence type="ECO:0000313" key="2">
    <source>
        <dbReference type="Proteomes" id="UP001140234"/>
    </source>
</evidence>
<proteinExistence type="predicted"/>
<gene>
    <name evidence="1" type="ORF">IWQ57_000731</name>
</gene>
<protein>
    <submittedName>
        <fullName evidence="1">Uncharacterized protein</fullName>
    </submittedName>
</protein>